<evidence type="ECO:0000256" key="3">
    <source>
        <dbReference type="ARBA" id="ARBA00013152"/>
    </source>
</evidence>
<keyword evidence="6 11" id="KW-0479">Metal-binding</keyword>
<dbReference type="SUPFAM" id="SSF52922">
    <property type="entry name" value="TK C-terminal domain-like"/>
    <property type="match status" value="1"/>
</dbReference>
<sequence length="667" mass="72271">MTTPIEQSTINTIRTLAIDGIEKANSGHPGLPMGAAPMAYTLWAKKMKHNPANPKWFNRDRFVLSAGHGSMLLYSLLHLFNYGLDLEELKKFRQWGSLTPGHPEYGHTVGVEATTGPLGQGIGMAVGMAMAEAHLGAVYNRDGYPVVQHATYALCGDGDLMEGIASEAVSLAGHLKLGRLVVLYDSNGISLDGNLSMSFSEDVRKRFDAYGWQTILVEDGNEVDEIKAALDEAAQDETRPTLIEVRTTIGYGAPEISGTNKVHGNPLGAEIAKATKKAYGWDYEAFYVPDEVKANIQKLTAKGKEAEDEWNQLFSNYEQAHPELAEQLKSAIAGELPEKYDAELPIYEKGSKKATRQTSGEVINGLAKTVPQLFGGSADLASSTKTMMNGEGNFLPKSYEGRNIWFGVREFAMTAAVNGLALHGGLIPYGATFFTFSDYAKPAIRLAALMQIPSIFVFTHDSIAVGEDGPTHEPIEQLAGLRAIPNLNVIRPADGNEVREAWKTAVESKKTPTVLVLTRQGVETLQGEVDHAKAGVFKGGYVVSEADGEVEGILIATGSEVGLAVQAQTLLKQKGYSVRVVSLPSWERFRKQPKAYQNEVLPPEVTARVGIEMASSLGWHEFVGTQGELVTIDRFGASAPGERVLAEYGFTPEHVAEVAEGLLDKQF</sequence>
<dbReference type="Proteomes" id="UP001597399">
    <property type="component" value="Unassembled WGS sequence"/>
</dbReference>
<evidence type="ECO:0000256" key="9">
    <source>
        <dbReference type="ARBA" id="ARBA00049473"/>
    </source>
</evidence>
<dbReference type="PANTHER" id="PTHR43522">
    <property type="entry name" value="TRANSKETOLASE"/>
    <property type="match status" value="1"/>
</dbReference>
<dbReference type="Pfam" id="PF22613">
    <property type="entry name" value="Transketolase_C_1"/>
    <property type="match status" value="1"/>
</dbReference>
<dbReference type="CDD" id="cd02012">
    <property type="entry name" value="TPP_TK"/>
    <property type="match status" value="1"/>
</dbReference>
<dbReference type="EC" id="2.2.1.1" evidence="3 10"/>
<dbReference type="InterPro" id="IPR005478">
    <property type="entry name" value="Transketolase_bac-like"/>
</dbReference>
<dbReference type="Pfam" id="PF02779">
    <property type="entry name" value="Transket_pyr"/>
    <property type="match status" value="1"/>
</dbReference>
<evidence type="ECO:0000256" key="5">
    <source>
        <dbReference type="ARBA" id="ARBA00022679"/>
    </source>
</evidence>
<dbReference type="RefSeq" id="WP_253057995.1">
    <property type="nucleotide sequence ID" value="NZ_JAMXWM010000002.1"/>
</dbReference>
<evidence type="ECO:0000256" key="11">
    <source>
        <dbReference type="RuleBase" id="RU004996"/>
    </source>
</evidence>
<evidence type="ECO:0000313" key="14">
    <source>
        <dbReference type="Proteomes" id="UP001597399"/>
    </source>
</evidence>
<evidence type="ECO:0000259" key="12">
    <source>
        <dbReference type="SMART" id="SM00861"/>
    </source>
</evidence>
<name>A0ABW5S1F6_9BACL</name>
<comment type="similarity">
    <text evidence="1 11">Belongs to the transketolase family.</text>
</comment>
<comment type="catalytic activity">
    <reaction evidence="9 11">
        <text>D-sedoheptulose 7-phosphate + D-glyceraldehyde 3-phosphate = aldehydo-D-ribose 5-phosphate + D-xylulose 5-phosphate</text>
        <dbReference type="Rhea" id="RHEA:10508"/>
        <dbReference type="ChEBI" id="CHEBI:57483"/>
        <dbReference type="ChEBI" id="CHEBI:57737"/>
        <dbReference type="ChEBI" id="CHEBI:58273"/>
        <dbReference type="ChEBI" id="CHEBI:59776"/>
        <dbReference type="EC" id="2.2.1.1"/>
    </reaction>
</comment>
<keyword evidence="5 11" id="KW-0808">Transferase</keyword>
<comment type="cofactor">
    <cofactor evidence="11">
        <name>thiamine diphosphate</name>
        <dbReference type="ChEBI" id="CHEBI:58937"/>
    </cofactor>
    <text evidence="11">Binds 1 thiamine pyrophosphate per subunit.</text>
</comment>
<dbReference type="InterPro" id="IPR033247">
    <property type="entry name" value="Transketolase_fam"/>
</dbReference>
<comment type="subunit">
    <text evidence="2 11">Homodimer.</text>
</comment>
<evidence type="ECO:0000256" key="10">
    <source>
        <dbReference type="NCBIfam" id="TIGR00232"/>
    </source>
</evidence>
<dbReference type="InterPro" id="IPR049557">
    <property type="entry name" value="Transketolase_CS"/>
</dbReference>
<keyword evidence="14" id="KW-1185">Reference proteome</keyword>
<dbReference type="PROSITE" id="PS00801">
    <property type="entry name" value="TRANSKETOLASE_1"/>
    <property type="match status" value="1"/>
</dbReference>
<dbReference type="EMBL" id="JBHUMQ010000015">
    <property type="protein sequence ID" value="MFD2693348.1"/>
    <property type="molecule type" value="Genomic_DNA"/>
</dbReference>
<dbReference type="CDD" id="cd07033">
    <property type="entry name" value="TPP_PYR_DXS_TK_like"/>
    <property type="match status" value="1"/>
</dbReference>
<reference evidence="14" key="1">
    <citation type="journal article" date="2019" name="Int. J. Syst. Evol. Microbiol.">
        <title>The Global Catalogue of Microorganisms (GCM) 10K type strain sequencing project: providing services to taxonomists for standard genome sequencing and annotation.</title>
        <authorList>
            <consortium name="The Broad Institute Genomics Platform"/>
            <consortium name="The Broad Institute Genome Sequencing Center for Infectious Disease"/>
            <person name="Wu L."/>
            <person name="Ma J."/>
        </authorList>
    </citation>
    <scope>NUCLEOTIDE SEQUENCE [LARGE SCALE GENOMIC DNA]</scope>
    <source>
        <strain evidence="14">TISTR 2466</strain>
    </source>
</reference>
<evidence type="ECO:0000256" key="8">
    <source>
        <dbReference type="ARBA" id="ARBA00023052"/>
    </source>
</evidence>
<evidence type="ECO:0000256" key="1">
    <source>
        <dbReference type="ARBA" id="ARBA00007131"/>
    </source>
</evidence>
<gene>
    <name evidence="13" type="primary">tkt</name>
    <name evidence="13" type="ORF">ACFSUE_06840</name>
</gene>
<feature type="domain" description="Transketolase-like pyrimidine-binding" evidence="12">
    <location>
        <begin position="353"/>
        <end position="524"/>
    </location>
</feature>
<dbReference type="InterPro" id="IPR005475">
    <property type="entry name" value="Transketolase-like_Pyr-bd"/>
</dbReference>
<comment type="function">
    <text evidence="11">Catalyzes the transfer of a two-carbon ketol group from a ketose donor to an aldose acceptor, via a covalent intermediate with the cofactor thiamine pyrophosphate.</text>
</comment>
<evidence type="ECO:0000256" key="7">
    <source>
        <dbReference type="ARBA" id="ARBA00022842"/>
    </source>
</evidence>
<dbReference type="InterPro" id="IPR020826">
    <property type="entry name" value="Transketolase_BS"/>
</dbReference>
<dbReference type="Pfam" id="PF00456">
    <property type="entry name" value="Transketolase_N"/>
    <property type="match status" value="1"/>
</dbReference>
<comment type="caution">
    <text evidence="13">The sequence shown here is derived from an EMBL/GenBank/DDBJ whole genome shotgun (WGS) entry which is preliminary data.</text>
</comment>
<dbReference type="SUPFAM" id="SSF52518">
    <property type="entry name" value="Thiamin diphosphate-binding fold (THDP-binding)"/>
    <property type="match status" value="2"/>
</dbReference>
<dbReference type="PANTHER" id="PTHR43522:SF2">
    <property type="entry name" value="TRANSKETOLASE 1-RELATED"/>
    <property type="match status" value="1"/>
</dbReference>
<evidence type="ECO:0000256" key="6">
    <source>
        <dbReference type="ARBA" id="ARBA00022723"/>
    </source>
</evidence>
<accession>A0ABW5S1F6</accession>
<dbReference type="InterPro" id="IPR009014">
    <property type="entry name" value="Transketo_C/PFOR_II"/>
</dbReference>
<dbReference type="Gene3D" id="3.40.50.920">
    <property type="match status" value="1"/>
</dbReference>
<keyword evidence="8 11" id="KW-0786">Thiamine pyrophosphate</keyword>
<dbReference type="InterPro" id="IPR029061">
    <property type="entry name" value="THDP-binding"/>
</dbReference>
<keyword evidence="7 11" id="KW-0460">Magnesium</keyword>
<dbReference type="InterPro" id="IPR055152">
    <property type="entry name" value="Transketolase-like_C_2"/>
</dbReference>
<comment type="cofactor">
    <cofactor evidence="11">
        <name>Mg(2+)</name>
        <dbReference type="ChEBI" id="CHEBI:18420"/>
    </cofactor>
    <cofactor evidence="11">
        <name>Ca(2+)</name>
        <dbReference type="ChEBI" id="CHEBI:29108"/>
    </cofactor>
    <cofactor evidence="11">
        <name>Mn(2+)</name>
        <dbReference type="ChEBI" id="CHEBI:29035"/>
    </cofactor>
    <cofactor evidence="11">
        <name>Co(2+)</name>
        <dbReference type="ChEBI" id="CHEBI:48828"/>
    </cofactor>
    <text evidence="11">Binds 1 Mg(2+) ion per subunit. Can also utilize other divalent metal cations, such as Ca(2+), Mn(2+) and Co(2+).</text>
</comment>
<evidence type="ECO:0000256" key="4">
    <source>
        <dbReference type="ARBA" id="ARBA00016662"/>
    </source>
</evidence>
<evidence type="ECO:0000313" key="13">
    <source>
        <dbReference type="EMBL" id="MFD2693348.1"/>
    </source>
</evidence>
<dbReference type="NCBIfam" id="TIGR00232">
    <property type="entry name" value="tktlase_bact"/>
    <property type="match status" value="1"/>
</dbReference>
<keyword evidence="11" id="KW-0106">Calcium</keyword>
<evidence type="ECO:0000256" key="2">
    <source>
        <dbReference type="ARBA" id="ARBA00011738"/>
    </source>
</evidence>
<dbReference type="Gene3D" id="3.40.50.970">
    <property type="match status" value="2"/>
</dbReference>
<dbReference type="GO" id="GO:0004802">
    <property type="term" value="F:transketolase activity"/>
    <property type="evidence" value="ECO:0007669"/>
    <property type="project" value="UniProtKB-EC"/>
</dbReference>
<dbReference type="PROSITE" id="PS00802">
    <property type="entry name" value="TRANSKETOLASE_2"/>
    <property type="match status" value="1"/>
</dbReference>
<protein>
    <recommendedName>
        <fullName evidence="4 10">Transketolase</fullName>
        <ecNumber evidence="3 10">2.2.1.1</ecNumber>
    </recommendedName>
</protein>
<dbReference type="SMART" id="SM00861">
    <property type="entry name" value="Transket_pyr"/>
    <property type="match status" value="1"/>
</dbReference>
<organism evidence="13 14">
    <name type="scientific">Sporolactobacillus shoreicorticis</name>
    <dbReference type="NCBI Taxonomy" id="1923877"/>
    <lineage>
        <taxon>Bacteria</taxon>
        <taxon>Bacillati</taxon>
        <taxon>Bacillota</taxon>
        <taxon>Bacilli</taxon>
        <taxon>Bacillales</taxon>
        <taxon>Sporolactobacillaceae</taxon>
        <taxon>Sporolactobacillus</taxon>
    </lineage>
</organism>
<proteinExistence type="inferred from homology"/>
<dbReference type="InterPro" id="IPR005474">
    <property type="entry name" value="Transketolase_N"/>
</dbReference>